<feature type="region of interest" description="Disordered" evidence="1">
    <location>
        <begin position="318"/>
        <end position="352"/>
    </location>
</feature>
<organism evidence="3 4">
    <name type="scientific">Methylobacterium aerolatum</name>
    <dbReference type="NCBI Taxonomy" id="418708"/>
    <lineage>
        <taxon>Bacteria</taxon>
        <taxon>Pseudomonadati</taxon>
        <taxon>Pseudomonadota</taxon>
        <taxon>Alphaproteobacteria</taxon>
        <taxon>Hyphomicrobiales</taxon>
        <taxon>Methylobacteriaceae</taxon>
        <taxon>Methylobacterium</taxon>
    </lineage>
</organism>
<feature type="compositionally biased region" description="Acidic residues" evidence="1">
    <location>
        <begin position="320"/>
        <end position="330"/>
    </location>
</feature>
<dbReference type="Gene3D" id="3.40.50.300">
    <property type="entry name" value="P-loop containing nucleotide triphosphate hydrolases"/>
    <property type="match status" value="1"/>
</dbReference>
<evidence type="ECO:0000256" key="1">
    <source>
        <dbReference type="SAM" id="MobiDB-lite"/>
    </source>
</evidence>
<gene>
    <name evidence="3" type="ORF">QO012_002619</name>
</gene>
<accession>A0ABU0I0I8</accession>
<dbReference type="InterPro" id="IPR027417">
    <property type="entry name" value="P-loop_NTPase"/>
</dbReference>
<comment type="caution">
    <text evidence="3">The sequence shown here is derived from an EMBL/GenBank/DDBJ whole genome shotgun (WGS) entry which is preliminary data.</text>
</comment>
<sequence length="352" mass="39320">MKAITNFNDTKLTGAERARVSQLPPVDRQALVASVLVRYPSYKDAYGFVSAFHRPVIGGTHDKGNLGALLGESRAGKSFLLQDYASSFPSERGDRAMTRPVVYIEIKNEMTPHDVASYLHYALGYRSIPKVKTQVLMDMAIEALPDHRVELIILDDIDNSLSSPRTGYIKKTMGFIKGLLDSGTCNVLCSGRMGLYGILAGAEQIEGRGGLPNAVLRPYRWRIPSEREKVRLLLDGIDNRLPFRTKSGLASIERAAHFYDLSGGLIGRMMNIITAASYEAINEAADQIEDKHLIYAAKLRMPPGAKFVHFQDRIDPERVDLDEDEGDDAQSDFVAEQTQKRMFDKKRPRKRS</sequence>
<keyword evidence="4" id="KW-1185">Reference proteome</keyword>
<evidence type="ECO:0000259" key="2">
    <source>
        <dbReference type="Pfam" id="PF13401"/>
    </source>
</evidence>
<dbReference type="SUPFAM" id="SSF52540">
    <property type="entry name" value="P-loop containing nucleoside triphosphate hydrolases"/>
    <property type="match status" value="1"/>
</dbReference>
<feature type="compositionally biased region" description="Basic residues" evidence="1">
    <location>
        <begin position="343"/>
        <end position="352"/>
    </location>
</feature>
<name>A0ABU0I0I8_9HYPH</name>
<reference evidence="3 4" key="1">
    <citation type="submission" date="2023-07" db="EMBL/GenBank/DDBJ databases">
        <title>Genomic Encyclopedia of Type Strains, Phase IV (KMG-IV): sequencing the most valuable type-strain genomes for metagenomic binning, comparative biology and taxonomic classification.</title>
        <authorList>
            <person name="Goeker M."/>
        </authorList>
    </citation>
    <scope>NUCLEOTIDE SEQUENCE [LARGE SCALE GENOMIC DNA]</scope>
    <source>
        <strain evidence="3 4">DSM 19013</strain>
    </source>
</reference>
<dbReference type="EMBL" id="JAUSVP010000007">
    <property type="protein sequence ID" value="MDQ0448111.1"/>
    <property type="molecule type" value="Genomic_DNA"/>
</dbReference>
<evidence type="ECO:0000313" key="4">
    <source>
        <dbReference type="Proteomes" id="UP001231124"/>
    </source>
</evidence>
<dbReference type="Proteomes" id="UP001231124">
    <property type="component" value="Unassembled WGS sequence"/>
</dbReference>
<evidence type="ECO:0000313" key="3">
    <source>
        <dbReference type="EMBL" id="MDQ0448111.1"/>
    </source>
</evidence>
<dbReference type="InterPro" id="IPR049945">
    <property type="entry name" value="AAA_22"/>
</dbReference>
<dbReference type="Pfam" id="PF13401">
    <property type="entry name" value="AAA_22"/>
    <property type="match status" value="1"/>
</dbReference>
<feature type="domain" description="ORC1/DEAH AAA+ ATPase" evidence="2">
    <location>
        <begin position="63"/>
        <end position="198"/>
    </location>
</feature>
<proteinExistence type="predicted"/>
<dbReference type="RefSeq" id="WP_238201829.1">
    <property type="nucleotide sequence ID" value="NZ_BPQE01000005.1"/>
</dbReference>
<protein>
    <recommendedName>
        <fullName evidence="2">ORC1/DEAH AAA+ ATPase domain-containing protein</fullName>
    </recommendedName>
</protein>